<proteinExistence type="predicted"/>
<dbReference type="InterPro" id="IPR011989">
    <property type="entry name" value="ARM-like"/>
</dbReference>
<feature type="region of interest" description="Disordered" evidence="1">
    <location>
        <begin position="1"/>
        <end position="33"/>
    </location>
</feature>
<dbReference type="EMBL" id="JBHSMG010000003">
    <property type="protein sequence ID" value="MFC5503193.1"/>
    <property type="molecule type" value="Genomic_DNA"/>
</dbReference>
<evidence type="ECO:0000256" key="1">
    <source>
        <dbReference type="SAM" id="MobiDB-lite"/>
    </source>
</evidence>
<comment type="caution">
    <text evidence="2">The sequence shown here is derived from an EMBL/GenBank/DDBJ whole genome shotgun (WGS) entry which is preliminary data.</text>
</comment>
<accession>A0ABW0NT57</accession>
<dbReference type="InterPro" id="IPR016024">
    <property type="entry name" value="ARM-type_fold"/>
</dbReference>
<dbReference type="Gene3D" id="1.25.10.10">
    <property type="entry name" value="Leucine-rich Repeat Variant"/>
    <property type="match status" value="1"/>
</dbReference>
<sequence>MPDDEPPDEIYIGPVGPIPIRDVDPVGQTQDRDDAAVADALHSAEELQSGMHHERAGVRHRVVDRLVARGFDHPNTIPTLLAVLANDPDPMPRFMVAMVLYKFGPDERIVQALIVAMKNDPDHDVRAEAMYSLDQLGLLE</sequence>
<protein>
    <submittedName>
        <fullName evidence="2">HEAT repeat domain-containing protein</fullName>
    </submittedName>
</protein>
<dbReference type="Proteomes" id="UP001596039">
    <property type="component" value="Unassembled WGS sequence"/>
</dbReference>
<dbReference type="RefSeq" id="WP_386740904.1">
    <property type="nucleotide sequence ID" value="NZ_JBHSMG010000003.1"/>
</dbReference>
<dbReference type="SUPFAM" id="SSF48371">
    <property type="entry name" value="ARM repeat"/>
    <property type="match status" value="1"/>
</dbReference>
<gene>
    <name evidence="2" type="ORF">ACFPJ4_13170</name>
</gene>
<keyword evidence="3" id="KW-1185">Reference proteome</keyword>
<dbReference type="Pfam" id="PF13646">
    <property type="entry name" value="HEAT_2"/>
    <property type="match status" value="1"/>
</dbReference>
<evidence type="ECO:0000313" key="3">
    <source>
        <dbReference type="Proteomes" id="UP001596039"/>
    </source>
</evidence>
<evidence type="ECO:0000313" key="2">
    <source>
        <dbReference type="EMBL" id="MFC5503193.1"/>
    </source>
</evidence>
<name>A0ABW0NT57_9MICO</name>
<reference evidence="3" key="1">
    <citation type="journal article" date="2019" name="Int. J. Syst. Evol. Microbiol.">
        <title>The Global Catalogue of Microorganisms (GCM) 10K type strain sequencing project: providing services to taxonomists for standard genome sequencing and annotation.</title>
        <authorList>
            <consortium name="The Broad Institute Genomics Platform"/>
            <consortium name="The Broad Institute Genome Sequencing Center for Infectious Disease"/>
            <person name="Wu L."/>
            <person name="Ma J."/>
        </authorList>
    </citation>
    <scope>NUCLEOTIDE SEQUENCE [LARGE SCALE GENOMIC DNA]</scope>
    <source>
        <strain evidence="3">CGMCC 4.6997</strain>
    </source>
</reference>
<organism evidence="2 3">
    <name type="scientific">Lysinimonas soli</name>
    <dbReference type="NCBI Taxonomy" id="1074233"/>
    <lineage>
        <taxon>Bacteria</taxon>
        <taxon>Bacillati</taxon>
        <taxon>Actinomycetota</taxon>
        <taxon>Actinomycetes</taxon>
        <taxon>Micrococcales</taxon>
        <taxon>Microbacteriaceae</taxon>
        <taxon>Lysinimonas</taxon>
    </lineage>
</organism>